<comment type="caution">
    <text evidence="2">The sequence shown here is derived from an EMBL/GenBank/DDBJ whole genome shotgun (WGS) entry which is preliminary data.</text>
</comment>
<evidence type="ECO:0000313" key="2">
    <source>
        <dbReference type="EMBL" id="MRG92103.1"/>
    </source>
</evidence>
<dbReference type="OrthoDB" id="5514360at2"/>
<gene>
    <name evidence="2" type="ORF">GF068_09210</name>
</gene>
<dbReference type="EMBL" id="WJIE01000002">
    <property type="protein sequence ID" value="MRG92103.1"/>
    <property type="molecule type" value="Genomic_DNA"/>
</dbReference>
<sequence length="174" mass="18472">MLARRALPLALASLLASSCTSYELALHETAPPSALGALPPNAARICVLRPHAVAALVPAVVRDNGRLVGMTKGPSYFCYLAEPGFHTILTRYGDDVDEKLGSDELVDATLNAEPGGRYFLHHNVSGILKLEVAWVDAARANEMIAECDYAELVAAPSSETLPAPGEIVRAAPRQ</sequence>
<feature type="signal peptide" evidence="1">
    <location>
        <begin position="1"/>
        <end position="21"/>
    </location>
</feature>
<keyword evidence="3" id="KW-1185">Reference proteome</keyword>
<dbReference type="Proteomes" id="UP000440224">
    <property type="component" value="Unassembled WGS sequence"/>
</dbReference>
<reference evidence="2 3" key="1">
    <citation type="submission" date="2019-10" db="EMBL/GenBank/DDBJ databases">
        <title>A soil myxobacterium in the family Polyangiaceae.</title>
        <authorList>
            <person name="Li Y."/>
            <person name="Wang J."/>
        </authorList>
    </citation>
    <scope>NUCLEOTIDE SEQUENCE [LARGE SCALE GENOMIC DNA]</scope>
    <source>
        <strain evidence="2 3">DSM 14734</strain>
    </source>
</reference>
<proteinExistence type="predicted"/>
<accession>A0A6N7PJ42</accession>
<evidence type="ECO:0008006" key="4">
    <source>
        <dbReference type="Google" id="ProtNLM"/>
    </source>
</evidence>
<dbReference type="AlphaFoldDB" id="A0A6N7PJ42"/>
<keyword evidence="1" id="KW-0732">Signal</keyword>
<evidence type="ECO:0000313" key="3">
    <source>
        <dbReference type="Proteomes" id="UP000440224"/>
    </source>
</evidence>
<evidence type="ECO:0000256" key="1">
    <source>
        <dbReference type="SAM" id="SignalP"/>
    </source>
</evidence>
<organism evidence="2 3">
    <name type="scientific">Polyangium spumosum</name>
    <dbReference type="NCBI Taxonomy" id="889282"/>
    <lineage>
        <taxon>Bacteria</taxon>
        <taxon>Pseudomonadati</taxon>
        <taxon>Myxococcota</taxon>
        <taxon>Polyangia</taxon>
        <taxon>Polyangiales</taxon>
        <taxon>Polyangiaceae</taxon>
        <taxon>Polyangium</taxon>
    </lineage>
</organism>
<name>A0A6N7PJ42_9BACT</name>
<dbReference type="RefSeq" id="WP_153818933.1">
    <property type="nucleotide sequence ID" value="NZ_WJIE01000002.1"/>
</dbReference>
<feature type="chain" id="PRO_5026805311" description="DUF2846 domain-containing protein" evidence="1">
    <location>
        <begin position="22"/>
        <end position="174"/>
    </location>
</feature>
<dbReference type="PROSITE" id="PS51257">
    <property type="entry name" value="PROKAR_LIPOPROTEIN"/>
    <property type="match status" value="1"/>
</dbReference>
<protein>
    <recommendedName>
        <fullName evidence="4">DUF2846 domain-containing protein</fullName>
    </recommendedName>
</protein>